<protein>
    <submittedName>
        <fullName evidence="2">Glycosyltransferase</fullName>
    </submittedName>
</protein>
<dbReference type="SUPFAM" id="SSF53448">
    <property type="entry name" value="Nucleotide-diphospho-sugar transferases"/>
    <property type="match status" value="1"/>
</dbReference>
<organism evidence="2 3">
    <name type="scientific">Mediterraneibacter faecis</name>
    <dbReference type="NCBI Taxonomy" id="592978"/>
    <lineage>
        <taxon>Bacteria</taxon>
        <taxon>Bacillati</taxon>
        <taxon>Bacillota</taxon>
        <taxon>Clostridia</taxon>
        <taxon>Lachnospirales</taxon>
        <taxon>Lachnospiraceae</taxon>
        <taxon>Mediterraneibacter</taxon>
    </lineage>
</organism>
<proteinExistence type="predicted"/>
<dbReference type="Gene3D" id="3.90.550.10">
    <property type="entry name" value="Spore Coat Polysaccharide Biosynthesis Protein SpsA, Chain A"/>
    <property type="match status" value="1"/>
</dbReference>
<comment type="caution">
    <text evidence="2">The sequence shown here is derived from an EMBL/GenBank/DDBJ whole genome shotgun (WGS) entry which is preliminary data.</text>
</comment>
<evidence type="ECO:0000259" key="1">
    <source>
        <dbReference type="Pfam" id="PF00535"/>
    </source>
</evidence>
<gene>
    <name evidence="2" type="ORF">GMD21_01700</name>
</gene>
<feature type="domain" description="Glycosyltransferase 2-like" evidence="1">
    <location>
        <begin position="8"/>
        <end position="167"/>
    </location>
</feature>
<sequence>MMNKEKISIVTITYNSQDTVRKTIESVISQKYRPLEYVLVDGGSSDKTGEIISSYFTEFEARGIEYNFKSEHDKGISDAFNKGINRATGEIIGIINSDDQLEKDALFVVANKLDNNVDVLCGDCLWVDEGRKISYIRKSKLNLTRLKHEMVIMHPTCFVRKQAYEKYGCFDINLKYCMDKDLMARFYRKGAQFKYVPSVISIMSAGGISDINYKKVFDEGVIIAERNGVSHYFAVGYRMYKIFRLTFVRLIRKLKGR</sequence>
<dbReference type="PANTHER" id="PTHR22916">
    <property type="entry name" value="GLYCOSYLTRANSFERASE"/>
    <property type="match status" value="1"/>
</dbReference>
<dbReference type="CDD" id="cd06433">
    <property type="entry name" value="GT_2_WfgS_like"/>
    <property type="match status" value="1"/>
</dbReference>
<dbReference type="GO" id="GO:0016740">
    <property type="term" value="F:transferase activity"/>
    <property type="evidence" value="ECO:0007669"/>
    <property type="project" value="UniProtKB-KW"/>
</dbReference>
<dbReference type="Pfam" id="PF00535">
    <property type="entry name" value="Glycos_transf_2"/>
    <property type="match status" value="1"/>
</dbReference>
<name>A0A844K9F5_9FIRM</name>
<dbReference type="AlphaFoldDB" id="A0A844K9F5"/>
<evidence type="ECO:0000313" key="2">
    <source>
        <dbReference type="EMBL" id="MTR75419.1"/>
    </source>
</evidence>
<dbReference type="PANTHER" id="PTHR22916:SF65">
    <property type="entry name" value="SLR1065 PROTEIN"/>
    <property type="match status" value="1"/>
</dbReference>
<dbReference type="InterPro" id="IPR001173">
    <property type="entry name" value="Glyco_trans_2-like"/>
</dbReference>
<dbReference type="Proteomes" id="UP000448177">
    <property type="component" value="Unassembled WGS sequence"/>
</dbReference>
<dbReference type="InterPro" id="IPR029044">
    <property type="entry name" value="Nucleotide-diphossugar_trans"/>
</dbReference>
<accession>A0A844K9F5</accession>
<keyword evidence="2" id="KW-0808">Transferase</keyword>
<reference evidence="2 3" key="1">
    <citation type="journal article" date="2019" name="Nat. Med.">
        <title>A library of human gut bacterial isolates paired with longitudinal multiomics data enables mechanistic microbiome research.</title>
        <authorList>
            <person name="Poyet M."/>
            <person name="Groussin M."/>
            <person name="Gibbons S.M."/>
            <person name="Avila-Pacheco J."/>
            <person name="Jiang X."/>
            <person name="Kearney S.M."/>
            <person name="Perrotta A.R."/>
            <person name="Berdy B."/>
            <person name="Zhao S."/>
            <person name="Lieberman T.D."/>
            <person name="Swanson P.K."/>
            <person name="Smith M."/>
            <person name="Roesemann S."/>
            <person name="Alexander J.E."/>
            <person name="Rich S.A."/>
            <person name="Livny J."/>
            <person name="Vlamakis H."/>
            <person name="Clish C."/>
            <person name="Bullock K."/>
            <person name="Deik A."/>
            <person name="Scott J."/>
            <person name="Pierce K.A."/>
            <person name="Xavier R.J."/>
            <person name="Alm E.J."/>
        </authorList>
    </citation>
    <scope>NUCLEOTIDE SEQUENCE [LARGE SCALE GENOMIC DNA]</scope>
    <source>
        <strain evidence="2 3">BIOML-A1</strain>
    </source>
</reference>
<keyword evidence="3" id="KW-1185">Reference proteome</keyword>
<dbReference type="RefSeq" id="WP_155203209.1">
    <property type="nucleotide sequence ID" value="NZ_WNAF01000001.1"/>
</dbReference>
<evidence type="ECO:0000313" key="3">
    <source>
        <dbReference type="Proteomes" id="UP000448177"/>
    </source>
</evidence>
<dbReference type="EMBL" id="WNAF01000001">
    <property type="protein sequence ID" value="MTR75419.1"/>
    <property type="molecule type" value="Genomic_DNA"/>
</dbReference>